<dbReference type="EMBL" id="QMQA01000333">
    <property type="protein sequence ID" value="RLE10140.1"/>
    <property type="molecule type" value="Genomic_DNA"/>
</dbReference>
<organism evidence="1 2">
    <name type="scientific">Aerophobetes bacterium</name>
    <dbReference type="NCBI Taxonomy" id="2030807"/>
    <lineage>
        <taxon>Bacteria</taxon>
        <taxon>Candidatus Aerophobota</taxon>
    </lineage>
</organism>
<dbReference type="Proteomes" id="UP000280417">
    <property type="component" value="Unassembled WGS sequence"/>
</dbReference>
<name>A0A662D951_UNCAE</name>
<evidence type="ECO:0000313" key="1">
    <source>
        <dbReference type="EMBL" id="RLE10140.1"/>
    </source>
</evidence>
<comment type="caution">
    <text evidence="1">The sequence shown here is derived from an EMBL/GenBank/DDBJ whole genome shotgun (WGS) entry which is preliminary data.</text>
</comment>
<sequence>LDDIKRLDELWYEIQNILKAKKLGISQLYAFWQEVEKRRIDYKGDSVWEDFVKSALINILKLSPQKDDELFNKLFQATKDGLLNFCLHWNLQVRKTKPGKQEV</sequence>
<proteinExistence type="predicted"/>
<feature type="non-terminal residue" evidence="1">
    <location>
        <position position="1"/>
    </location>
</feature>
<gene>
    <name evidence="1" type="ORF">DRJ04_09400</name>
</gene>
<accession>A0A662D951</accession>
<reference evidence="1 2" key="1">
    <citation type="submission" date="2018-06" db="EMBL/GenBank/DDBJ databases">
        <title>Extensive metabolic versatility and redundancy in microbially diverse, dynamic hydrothermal sediments.</title>
        <authorList>
            <person name="Dombrowski N."/>
            <person name="Teske A."/>
            <person name="Baker B.J."/>
        </authorList>
    </citation>
    <scope>NUCLEOTIDE SEQUENCE [LARGE SCALE GENOMIC DNA]</scope>
    <source>
        <strain evidence="1">B3_G15</strain>
    </source>
</reference>
<dbReference type="AlphaFoldDB" id="A0A662D951"/>
<evidence type="ECO:0000313" key="2">
    <source>
        <dbReference type="Proteomes" id="UP000280417"/>
    </source>
</evidence>
<protein>
    <submittedName>
        <fullName evidence="1">Uncharacterized protein</fullName>
    </submittedName>
</protein>